<evidence type="ECO:0000313" key="2">
    <source>
        <dbReference type="EMBL" id="CAH0555100.1"/>
    </source>
</evidence>
<keyword evidence="3" id="KW-1185">Reference proteome</keyword>
<name>A0A9P0B3Y9_BRAAE</name>
<reference evidence="2" key="1">
    <citation type="submission" date="2021-12" db="EMBL/GenBank/DDBJ databases">
        <authorList>
            <person name="King R."/>
        </authorList>
    </citation>
    <scope>NUCLEOTIDE SEQUENCE</scope>
</reference>
<dbReference type="AlphaFoldDB" id="A0A9P0B3Y9"/>
<keyword evidence="1" id="KW-0732">Signal</keyword>
<sequence>MSVIFLILFWNLQAKAFANKDPDYVKVRRDIGKIQTSRALQLLEEAGVEIPEEGCGRGQDAILSGLKVDGFCENQVFEFQGYYYHGWPRCFKHQRDEPLSDDPTESMNFRYESTVAKIERLRAAGYDVIEKWECDFRREMRENTEIGKYVENHPLLSHSPLNPRDAFYGGRTRKLQDILQDQRG</sequence>
<dbReference type="EMBL" id="OV121135">
    <property type="protein sequence ID" value="CAH0555100.1"/>
    <property type="molecule type" value="Genomic_DNA"/>
</dbReference>
<accession>A0A9P0B3Y9</accession>
<protein>
    <submittedName>
        <fullName evidence="2">Uncharacterized protein</fullName>
    </submittedName>
</protein>
<dbReference type="OrthoDB" id="5871067at2759"/>
<proteinExistence type="predicted"/>
<gene>
    <name evidence="2" type="ORF">MELIAE_LOCUS6536</name>
</gene>
<evidence type="ECO:0000313" key="3">
    <source>
        <dbReference type="Proteomes" id="UP001154078"/>
    </source>
</evidence>
<dbReference type="Gene3D" id="3.40.960.10">
    <property type="entry name" value="VSR Endonuclease"/>
    <property type="match status" value="1"/>
</dbReference>
<evidence type="ECO:0000256" key="1">
    <source>
        <dbReference type="SAM" id="SignalP"/>
    </source>
</evidence>
<feature type="chain" id="PRO_5040469055" evidence="1">
    <location>
        <begin position="19"/>
        <end position="184"/>
    </location>
</feature>
<organism evidence="2 3">
    <name type="scientific">Brassicogethes aeneus</name>
    <name type="common">Rape pollen beetle</name>
    <name type="synonym">Meligethes aeneus</name>
    <dbReference type="NCBI Taxonomy" id="1431903"/>
    <lineage>
        <taxon>Eukaryota</taxon>
        <taxon>Metazoa</taxon>
        <taxon>Ecdysozoa</taxon>
        <taxon>Arthropoda</taxon>
        <taxon>Hexapoda</taxon>
        <taxon>Insecta</taxon>
        <taxon>Pterygota</taxon>
        <taxon>Neoptera</taxon>
        <taxon>Endopterygota</taxon>
        <taxon>Coleoptera</taxon>
        <taxon>Polyphaga</taxon>
        <taxon>Cucujiformia</taxon>
        <taxon>Nitidulidae</taxon>
        <taxon>Meligethinae</taxon>
        <taxon>Brassicogethes</taxon>
    </lineage>
</organism>
<dbReference type="Proteomes" id="UP001154078">
    <property type="component" value="Chromosome 4"/>
</dbReference>
<feature type="signal peptide" evidence="1">
    <location>
        <begin position="1"/>
        <end position="18"/>
    </location>
</feature>